<evidence type="ECO:0000256" key="4">
    <source>
        <dbReference type="PROSITE-ProRule" id="PRU00335"/>
    </source>
</evidence>
<dbReference type="InterPro" id="IPR001647">
    <property type="entry name" value="HTH_TetR"/>
</dbReference>
<feature type="domain" description="HTH tetR-type" evidence="5">
    <location>
        <begin position="21"/>
        <end position="81"/>
    </location>
</feature>
<organism evidence="6 7">
    <name type="scientific">Paractinoplanes rhizophilus</name>
    <dbReference type="NCBI Taxonomy" id="1416877"/>
    <lineage>
        <taxon>Bacteria</taxon>
        <taxon>Bacillati</taxon>
        <taxon>Actinomycetota</taxon>
        <taxon>Actinomycetes</taxon>
        <taxon>Micromonosporales</taxon>
        <taxon>Micromonosporaceae</taxon>
        <taxon>Paractinoplanes</taxon>
    </lineage>
</organism>
<dbReference type="PANTHER" id="PTHR30055">
    <property type="entry name" value="HTH-TYPE TRANSCRIPTIONAL REGULATOR RUTR"/>
    <property type="match status" value="1"/>
</dbReference>
<evidence type="ECO:0000259" key="5">
    <source>
        <dbReference type="PROSITE" id="PS50977"/>
    </source>
</evidence>
<name>A0ABW2I0D1_9ACTN</name>
<gene>
    <name evidence="6" type="ORF">ACFQS1_30840</name>
</gene>
<dbReference type="Gene3D" id="1.10.10.60">
    <property type="entry name" value="Homeodomain-like"/>
    <property type="match status" value="1"/>
</dbReference>
<keyword evidence="3" id="KW-0804">Transcription</keyword>
<dbReference type="Pfam" id="PF00440">
    <property type="entry name" value="TetR_N"/>
    <property type="match status" value="1"/>
</dbReference>
<dbReference type="InterPro" id="IPR009057">
    <property type="entry name" value="Homeodomain-like_sf"/>
</dbReference>
<keyword evidence="2 4" id="KW-0238">DNA-binding</keyword>
<dbReference type="InterPro" id="IPR004111">
    <property type="entry name" value="Repressor_TetR_C"/>
</dbReference>
<dbReference type="EMBL" id="JBHTBJ010000032">
    <property type="protein sequence ID" value="MFC7278401.1"/>
    <property type="molecule type" value="Genomic_DNA"/>
</dbReference>
<evidence type="ECO:0000256" key="1">
    <source>
        <dbReference type="ARBA" id="ARBA00023015"/>
    </source>
</evidence>
<dbReference type="SUPFAM" id="SSF46689">
    <property type="entry name" value="Homeodomain-like"/>
    <property type="match status" value="1"/>
</dbReference>
<protein>
    <submittedName>
        <fullName evidence="6">TetR/AcrR family transcriptional regulator</fullName>
    </submittedName>
</protein>
<dbReference type="SUPFAM" id="SSF48498">
    <property type="entry name" value="Tetracyclin repressor-like, C-terminal domain"/>
    <property type="match status" value="1"/>
</dbReference>
<dbReference type="Pfam" id="PF02909">
    <property type="entry name" value="TetR_C_1"/>
    <property type="match status" value="1"/>
</dbReference>
<dbReference type="Gene3D" id="1.10.357.10">
    <property type="entry name" value="Tetracycline Repressor, domain 2"/>
    <property type="match status" value="1"/>
</dbReference>
<proteinExistence type="predicted"/>
<dbReference type="RefSeq" id="WP_378975208.1">
    <property type="nucleotide sequence ID" value="NZ_JBHTBJ010000032.1"/>
</dbReference>
<accession>A0ABW2I0D1</accession>
<keyword evidence="7" id="KW-1185">Reference proteome</keyword>
<comment type="caution">
    <text evidence="6">The sequence shown here is derived from an EMBL/GenBank/DDBJ whole genome shotgun (WGS) entry which is preliminary data.</text>
</comment>
<evidence type="ECO:0000313" key="6">
    <source>
        <dbReference type="EMBL" id="MFC7278401.1"/>
    </source>
</evidence>
<reference evidence="7" key="1">
    <citation type="journal article" date="2019" name="Int. J. Syst. Evol. Microbiol.">
        <title>The Global Catalogue of Microorganisms (GCM) 10K type strain sequencing project: providing services to taxonomists for standard genome sequencing and annotation.</title>
        <authorList>
            <consortium name="The Broad Institute Genomics Platform"/>
            <consortium name="The Broad Institute Genome Sequencing Center for Infectious Disease"/>
            <person name="Wu L."/>
            <person name="Ma J."/>
        </authorList>
    </citation>
    <scope>NUCLEOTIDE SEQUENCE [LARGE SCALE GENOMIC DNA]</scope>
    <source>
        <strain evidence="7">XZYJT-10</strain>
    </source>
</reference>
<feature type="DNA-binding region" description="H-T-H motif" evidence="4">
    <location>
        <begin position="44"/>
        <end position="63"/>
    </location>
</feature>
<dbReference type="Proteomes" id="UP001596548">
    <property type="component" value="Unassembled WGS sequence"/>
</dbReference>
<dbReference type="PROSITE" id="PS50977">
    <property type="entry name" value="HTH_TETR_2"/>
    <property type="match status" value="1"/>
</dbReference>
<dbReference type="PANTHER" id="PTHR30055:SF151">
    <property type="entry name" value="TRANSCRIPTIONAL REGULATORY PROTEIN"/>
    <property type="match status" value="1"/>
</dbReference>
<evidence type="ECO:0000256" key="3">
    <source>
        <dbReference type="ARBA" id="ARBA00023163"/>
    </source>
</evidence>
<evidence type="ECO:0000256" key="2">
    <source>
        <dbReference type="ARBA" id="ARBA00023125"/>
    </source>
</evidence>
<dbReference type="InterPro" id="IPR050109">
    <property type="entry name" value="HTH-type_TetR-like_transc_reg"/>
</dbReference>
<evidence type="ECO:0000313" key="7">
    <source>
        <dbReference type="Proteomes" id="UP001596548"/>
    </source>
</evidence>
<dbReference type="InterPro" id="IPR036271">
    <property type="entry name" value="Tet_transcr_reg_TetR-rel_C_sf"/>
</dbReference>
<keyword evidence="1" id="KW-0805">Transcription regulation</keyword>
<sequence length="229" mass="25718">MGDQQGRVPVWARESTRRRTALSRDAIVRAAVAIADAEGLDAVSIRRVATDLNARAMSLYTYIESKEDLLDLMADEVATETLPAGELPSDWREATIAIARRERATTLRHPWLVELVTRRSVLGHVGPNMLRHSEESIAALDGLDADDAWKWRLLTAVADYSTGFAVRESREHEQARTGQGRLLEPYLTQLVATGEYPHLARMLEAGRPEDDNFERGLRWLLDGFARELT</sequence>